<gene>
    <name evidence="5" type="ORF">M8330_13905</name>
</gene>
<dbReference type="PRINTS" id="PR00035">
    <property type="entry name" value="HTHGNTR"/>
</dbReference>
<reference evidence="5" key="1">
    <citation type="submission" date="2022-05" db="EMBL/GenBank/DDBJ databases">
        <authorList>
            <person name="Tuo L."/>
        </authorList>
    </citation>
    <scope>NUCLEOTIDE SEQUENCE</scope>
    <source>
        <strain evidence="5">BSK12Z-4</strain>
    </source>
</reference>
<dbReference type="SUPFAM" id="SSF64288">
    <property type="entry name" value="Chorismate lyase-like"/>
    <property type="match status" value="1"/>
</dbReference>
<proteinExistence type="predicted"/>
<keyword evidence="1" id="KW-0805">Transcription regulation</keyword>
<dbReference type="SMART" id="SM00866">
    <property type="entry name" value="UTRA"/>
    <property type="match status" value="1"/>
</dbReference>
<keyword evidence="2" id="KW-0238">DNA-binding</keyword>
<keyword evidence="6" id="KW-1185">Reference proteome</keyword>
<dbReference type="InterPro" id="IPR036390">
    <property type="entry name" value="WH_DNA-bd_sf"/>
</dbReference>
<dbReference type="InterPro" id="IPR000524">
    <property type="entry name" value="Tscrpt_reg_HTH_GntR"/>
</dbReference>
<dbReference type="EMBL" id="JAMOIL010000017">
    <property type="protein sequence ID" value="MCM0621385.1"/>
    <property type="molecule type" value="Genomic_DNA"/>
</dbReference>
<evidence type="ECO:0000259" key="4">
    <source>
        <dbReference type="PROSITE" id="PS50949"/>
    </source>
</evidence>
<evidence type="ECO:0000313" key="5">
    <source>
        <dbReference type="EMBL" id="MCM0621385.1"/>
    </source>
</evidence>
<organism evidence="5 6">
    <name type="scientific">Nocardioides bruguierae</name>
    <dbReference type="NCBI Taxonomy" id="2945102"/>
    <lineage>
        <taxon>Bacteria</taxon>
        <taxon>Bacillati</taxon>
        <taxon>Actinomycetota</taxon>
        <taxon>Actinomycetes</taxon>
        <taxon>Propionibacteriales</taxon>
        <taxon>Nocardioidaceae</taxon>
        <taxon>Nocardioides</taxon>
    </lineage>
</organism>
<dbReference type="SUPFAM" id="SSF46785">
    <property type="entry name" value="Winged helix' DNA-binding domain"/>
    <property type="match status" value="1"/>
</dbReference>
<dbReference type="Pfam" id="PF07702">
    <property type="entry name" value="UTRA"/>
    <property type="match status" value="1"/>
</dbReference>
<comment type="caution">
    <text evidence="5">The sequence shown here is derived from an EMBL/GenBank/DDBJ whole genome shotgun (WGS) entry which is preliminary data.</text>
</comment>
<dbReference type="RefSeq" id="WP_250827818.1">
    <property type="nucleotide sequence ID" value="NZ_JAMOIL010000017.1"/>
</dbReference>
<dbReference type="AlphaFoldDB" id="A0A9X2IH37"/>
<dbReference type="Proteomes" id="UP001139485">
    <property type="component" value="Unassembled WGS sequence"/>
</dbReference>
<dbReference type="Gene3D" id="3.40.1410.10">
    <property type="entry name" value="Chorismate lyase-like"/>
    <property type="match status" value="1"/>
</dbReference>
<dbReference type="PANTHER" id="PTHR44846">
    <property type="entry name" value="MANNOSYL-D-GLYCERATE TRANSPORT/METABOLISM SYSTEM REPRESSOR MNGR-RELATED"/>
    <property type="match status" value="1"/>
</dbReference>
<dbReference type="InterPro" id="IPR028978">
    <property type="entry name" value="Chorismate_lyase_/UTRA_dom_sf"/>
</dbReference>
<dbReference type="Gene3D" id="1.10.10.10">
    <property type="entry name" value="Winged helix-like DNA-binding domain superfamily/Winged helix DNA-binding domain"/>
    <property type="match status" value="1"/>
</dbReference>
<dbReference type="SMART" id="SM00345">
    <property type="entry name" value="HTH_GNTR"/>
    <property type="match status" value="1"/>
</dbReference>
<keyword evidence="3" id="KW-0804">Transcription</keyword>
<dbReference type="InterPro" id="IPR036388">
    <property type="entry name" value="WH-like_DNA-bd_sf"/>
</dbReference>
<dbReference type="CDD" id="cd07377">
    <property type="entry name" value="WHTH_GntR"/>
    <property type="match status" value="1"/>
</dbReference>
<dbReference type="PROSITE" id="PS50949">
    <property type="entry name" value="HTH_GNTR"/>
    <property type="match status" value="1"/>
</dbReference>
<evidence type="ECO:0000256" key="1">
    <source>
        <dbReference type="ARBA" id="ARBA00023015"/>
    </source>
</evidence>
<feature type="domain" description="HTH gntR-type" evidence="4">
    <location>
        <begin position="32"/>
        <end position="100"/>
    </location>
</feature>
<dbReference type="PANTHER" id="PTHR44846:SF17">
    <property type="entry name" value="GNTR-FAMILY TRANSCRIPTIONAL REGULATOR"/>
    <property type="match status" value="1"/>
</dbReference>
<dbReference type="Pfam" id="PF00392">
    <property type="entry name" value="GntR"/>
    <property type="match status" value="1"/>
</dbReference>
<sequence>MPRARPTEPRTETDGPARTVLTGFVPDRLTPVPIHHQLATHLQQAIASGDLAPGTLLPSEPTLVEMLGVSRPTIRRAMQRLVDTALVVRRRGIGTRVLPPRVSRSIELASLHEDLERAGLHPTTQVLDLGLTPATDRVADLLEVRPASPVLRIVRLRLADDVPIALMTNHLPEELAPITSTEIETTSLYRLLRAKAVNPHIANQTVGARRATPEEADTLQEPSSALLTVDQVTYDDRGRAIEVGHHLYAASRYQLHSALLRT</sequence>
<evidence type="ECO:0000256" key="3">
    <source>
        <dbReference type="ARBA" id="ARBA00023163"/>
    </source>
</evidence>
<dbReference type="InterPro" id="IPR011663">
    <property type="entry name" value="UTRA"/>
</dbReference>
<accession>A0A9X2IH37</accession>
<dbReference type="GO" id="GO:0003677">
    <property type="term" value="F:DNA binding"/>
    <property type="evidence" value="ECO:0007669"/>
    <property type="project" value="UniProtKB-KW"/>
</dbReference>
<evidence type="ECO:0000313" key="6">
    <source>
        <dbReference type="Proteomes" id="UP001139485"/>
    </source>
</evidence>
<protein>
    <submittedName>
        <fullName evidence="5">GntR family transcriptional regulator</fullName>
    </submittedName>
</protein>
<dbReference type="InterPro" id="IPR050679">
    <property type="entry name" value="Bact_HTH_transcr_reg"/>
</dbReference>
<dbReference type="GO" id="GO:0045892">
    <property type="term" value="P:negative regulation of DNA-templated transcription"/>
    <property type="evidence" value="ECO:0007669"/>
    <property type="project" value="TreeGrafter"/>
</dbReference>
<evidence type="ECO:0000256" key="2">
    <source>
        <dbReference type="ARBA" id="ARBA00023125"/>
    </source>
</evidence>
<name>A0A9X2IH37_9ACTN</name>
<dbReference type="GO" id="GO:0003700">
    <property type="term" value="F:DNA-binding transcription factor activity"/>
    <property type="evidence" value="ECO:0007669"/>
    <property type="project" value="InterPro"/>
</dbReference>